<evidence type="ECO:0000313" key="1">
    <source>
        <dbReference type="EMBL" id="CBY08044.1"/>
    </source>
</evidence>
<evidence type="ECO:0000313" key="2">
    <source>
        <dbReference type="Proteomes" id="UP000001307"/>
    </source>
</evidence>
<protein>
    <submittedName>
        <fullName evidence="1">Uncharacterized protein</fullName>
    </submittedName>
</protein>
<dbReference type="Proteomes" id="UP000001307">
    <property type="component" value="Unassembled WGS sequence"/>
</dbReference>
<sequence length="177" mass="20571">MAKRQKIDKETLSVEKVVSKINASEGEWTELKYPSVVALSKQFDHPGFLEFVVDEESTGFIKCARPKCTHKRPVPFFNVRKKECLYYKRDIESLKNSNNETAAVHFWRSLEYQLPIMSRIALNILLGTSQTTSALERAFAKTSCLKRHQRESMTYRRCLAILRARSYKRAAKYLESL</sequence>
<reference evidence="1" key="1">
    <citation type="journal article" date="2010" name="Science">
        <title>Plasticity of animal genome architecture unmasked by rapid evolution of a pelagic tunicate.</title>
        <authorList>
            <person name="Denoeud F."/>
            <person name="Henriet S."/>
            <person name="Mungpakdee S."/>
            <person name="Aury J.M."/>
            <person name="Da Silva C."/>
            <person name="Brinkmann H."/>
            <person name="Mikhaleva J."/>
            <person name="Olsen L.C."/>
            <person name="Jubin C."/>
            <person name="Canestro C."/>
            <person name="Bouquet J.M."/>
            <person name="Danks G."/>
            <person name="Poulain J."/>
            <person name="Campsteijn C."/>
            <person name="Adamski M."/>
            <person name="Cross I."/>
            <person name="Yadetie F."/>
            <person name="Muffato M."/>
            <person name="Louis A."/>
            <person name="Butcher S."/>
            <person name="Tsagkogeorga G."/>
            <person name="Konrad A."/>
            <person name="Singh S."/>
            <person name="Jensen M.F."/>
            <person name="Cong E.H."/>
            <person name="Eikeseth-Otteraa H."/>
            <person name="Noel B."/>
            <person name="Anthouard V."/>
            <person name="Porcel B.M."/>
            <person name="Kachouri-Lafond R."/>
            <person name="Nishino A."/>
            <person name="Ugolini M."/>
            <person name="Chourrout P."/>
            <person name="Nishida H."/>
            <person name="Aasland R."/>
            <person name="Huzurbazar S."/>
            <person name="Westhof E."/>
            <person name="Delsuc F."/>
            <person name="Lehrach H."/>
            <person name="Reinhardt R."/>
            <person name="Weissenbach J."/>
            <person name="Roy S.W."/>
            <person name="Artiguenave F."/>
            <person name="Postlethwait J.H."/>
            <person name="Manak J.R."/>
            <person name="Thompson E.M."/>
            <person name="Jaillon O."/>
            <person name="Du Pasquier L."/>
            <person name="Boudinot P."/>
            <person name="Liberles D.A."/>
            <person name="Volff J.N."/>
            <person name="Philippe H."/>
            <person name="Lenhard B."/>
            <person name="Roest Crollius H."/>
            <person name="Wincker P."/>
            <person name="Chourrout D."/>
        </authorList>
    </citation>
    <scope>NUCLEOTIDE SEQUENCE [LARGE SCALE GENOMIC DNA]</scope>
</reference>
<accession>E4X6X0</accession>
<dbReference type="SUPFAM" id="SSF53098">
    <property type="entry name" value="Ribonuclease H-like"/>
    <property type="match status" value="1"/>
</dbReference>
<dbReference type="EMBL" id="FN653027">
    <property type="protein sequence ID" value="CBY08044.1"/>
    <property type="molecule type" value="Genomic_DNA"/>
</dbReference>
<dbReference type="OrthoDB" id="10653577at2759"/>
<name>E4X6X0_OIKDI</name>
<dbReference type="InParanoid" id="E4X6X0"/>
<dbReference type="AlphaFoldDB" id="E4X6X0"/>
<gene>
    <name evidence="1" type="ORF">GSOID_T00003413001</name>
</gene>
<proteinExistence type="predicted"/>
<dbReference type="InterPro" id="IPR012337">
    <property type="entry name" value="RNaseH-like_sf"/>
</dbReference>
<organism evidence="1">
    <name type="scientific">Oikopleura dioica</name>
    <name type="common">Tunicate</name>
    <dbReference type="NCBI Taxonomy" id="34765"/>
    <lineage>
        <taxon>Eukaryota</taxon>
        <taxon>Metazoa</taxon>
        <taxon>Chordata</taxon>
        <taxon>Tunicata</taxon>
        <taxon>Appendicularia</taxon>
        <taxon>Copelata</taxon>
        <taxon>Oikopleuridae</taxon>
        <taxon>Oikopleura</taxon>
    </lineage>
</organism>
<keyword evidence="2" id="KW-1185">Reference proteome</keyword>